<proteinExistence type="predicted"/>
<sequence length="371" mass="41443">MLSTQFVRTKTGTGTATSYQQKQDFDSLFLSLSGLNLTAATAREDEDPGVLSSCLFPSAQHVVFGHSSFFKRNPGYNDLPLPIDIRSEAIRQNAGTHQRVGAVTHVAIPSIGLLVKYGPAVQISEAKTLLTLRRLLPQDVPVPEVFGWRKDGNDNFIYMSLPEGVNLAEGWAMLSENQKTDIGGQLRHIVKSWRRLRQNNSTRTKVERIDGTPVFDENLNACPPPSTFPNVAAFHEFFVTTAMESSSTQHGNRVARSYHFQPNSFFRDDTPVVFTHGNFHPKNILISTGPNPRVVAIMDWGQAGWYPAYWEFCKARQAAAQGRMASDWESTYLSWILDDEVVGIKQWGGTALCHYWDYFVGLLERGSNVGV</sequence>
<protein>
    <submittedName>
        <fullName evidence="2">Kinase-like domain-containing protein</fullName>
    </submittedName>
</protein>
<feature type="domain" description="Aminoglycoside phosphotransferase" evidence="1">
    <location>
        <begin position="125"/>
        <end position="315"/>
    </location>
</feature>
<evidence type="ECO:0000313" key="2">
    <source>
        <dbReference type="EMBL" id="KAK4442289.1"/>
    </source>
</evidence>
<dbReference type="EMBL" id="MU866021">
    <property type="protein sequence ID" value="KAK4442289.1"/>
    <property type="molecule type" value="Genomic_DNA"/>
</dbReference>
<dbReference type="Pfam" id="PF01636">
    <property type="entry name" value="APH"/>
    <property type="match status" value="1"/>
</dbReference>
<dbReference type="PANTHER" id="PTHR21310:SF54">
    <property type="entry name" value="AMINOGLYCOSIDE PHOSPHOTRANSFERASE DOMAIN-CONTAINING PROTEIN"/>
    <property type="match status" value="1"/>
</dbReference>
<reference evidence="2" key="2">
    <citation type="submission" date="2023-05" db="EMBL/GenBank/DDBJ databases">
        <authorList>
            <consortium name="Lawrence Berkeley National Laboratory"/>
            <person name="Steindorff A."/>
            <person name="Hensen N."/>
            <person name="Bonometti L."/>
            <person name="Westerberg I."/>
            <person name="Brannstrom I.O."/>
            <person name="Guillou S."/>
            <person name="Cros-Aarteil S."/>
            <person name="Calhoun S."/>
            <person name="Haridas S."/>
            <person name="Kuo A."/>
            <person name="Mondo S."/>
            <person name="Pangilinan J."/>
            <person name="Riley R."/>
            <person name="Labutti K."/>
            <person name="Andreopoulos B."/>
            <person name="Lipzen A."/>
            <person name="Chen C."/>
            <person name="Yanf M."/>
            <person name="Daum C."/>
            <person name="Ng V."/>
            <person name="Clum A."/>
            <person name="Ohm R."/>
            <person name="Martin F."/>
            <person name="Silar P."/>
            <person name="Natvig D."/>
            <person name="Lalanne C."/>
            <person name="Gautier V."/>
            <person name="Ament-Velasquez S.L."/>
            <person name="Kruys A."/>
            <person name="Hutchinson M.I."/>
            <person name="Powell A.J."/>
            <person name="Barry K."/>
            <person name="Miller A.N."/>
            <person name="Grigoriev I.V."/>
            <person name="Debuchy R."/>
            <person name="Gladieux P."/>
            <person name="Thoren M.H."/>
            <person name="Johannesson H."/>
        </authorList>
    </citation>
    <scope>NUCLEOTIDE SEQUENCE</scope>
    <source>
        <strain evidence="2">PSN243</strain>
    </source>
</reference>
<name>A0AAV9G0V2_9PEZI</name>
<evidence type="ECO:0000313" key="3">
    <source>
        <dbReference type="Proteomes" id="UP001321760"/>
    </source>
</evidence>
<dbReference type="PANTHER" id="PTHR21310">
    <property type="entry name" value="AMINOGLYCOSIDE PHOSPHOTRANSFERASE-RELATED-RELATED"/>
    <property type="match status" value="1"/>
</dbReference>
<keyword evidence="3" id="KW-1185">Reference proteome</keyword>
<dbReference type="GO" id="GO:0016301">
    <property type="term" value="F:kinase activity"/>
    <property type="evidence" value="ECO:0007669"/>
    <property type="project" value="UniProtKB-KW"/>
</dbReference>
<dbReference type="SUPFAM" id="SSF56112">
    <property type="entry name" value="Protein kinase-like (PK-like)"/>
    <property type="match status" value="1"/>
</dbReference>
<comment type="caution">
    <text evidence="2">The sequence shown here is derived from an EMBL/GenBank/DDBJ whole genome shotgun (WGS) entry which is preliminary data.</text>
</comment>
<keyword evidence="2" id="KW-0808">Transferase</keyword>
<accession>A0AAV9G0V2</accession>
<dbReference type="InterPro" id="IPR051678">
    <property type="entry name" value="AGP_Transferase"/>
</dbReference>
<gene>
    <name evidence="2" type="ORF">QBC34DRAFT_488911</name>
</gene>
<organism evidence="2 3">
    <name type="scientific">Podospora aff. communis PSN243</name>
    <dbReference type="NCBI Taxonomy" id="3040156"/>
    <lineage>
        <taxon>Eukaryota</taxon>
        <taxon>Fungi</taxon>
        <taxon>Dikarya</taxon>
        <taxon>Ascomycota</taxon>
        <taxon>Pezizomycotina</taxon>
        <taxon>Sordariomycetes</taxon>
        <taxon>Sordariomycetidae</taxon>
        <taxon>Sordariales</taxon>
        <taxon>Podosporaceae</taxon>
        <taxon>Podospora</taxon>
    </lineage>
</organism>
<dbReference type="AlphaFoldDB" id="A0AAV9G0V2"/>
<dbReference type="InterPro" id="IPR002575">
    <property type="entry name" value="Aminoglycoside_PTrfase"/>
</dbReference>
<dbReference type="Gene3D" id="3.90.1200.10">
    <property type="match status" value="1"/>
</dbReference>
<dbReference type="InterPro" id="IPR011009">
    <property type="entry name" value="Kinase-like_dom_sf"/>
</dbReference>
<evidence type="ECO:0000259" key="1">
    <source>
        <dbReference type="Pfam" id="PF01636"/>
    </source>
</evidence>
<reference evidence="2" key="1">
    <citation type="journal article" date="2023" name="Mol. Phylogenet. Evol.">
        <title>Genome-scale phylogeny and comparative genomics of the fungal order Sordariales.</title>
        <authorList>
            <person name="Hensen N."/>
            <person name="Bonometti L."/>
            <person name="Westerberg I."/>
            <person name="Brannstrom I.O."/>
            <person name="Guillou S."/>
            <person name="Cros-Aarteil S."/>
            <person name="Calhoun S."/>
            <person name="Haridas S."/>
            <person name="Kuo A."/>
            <person name="Mondo S."/>
            <person name="Pangilinan J."/>
            <person name="Riley R."/>
            <person name="LaButti K."/>
            <person name="Andreopoulos B."/>
            <person name="Lipzen A."/>
            <person name="Chen C."/>
            <person name="Yan M."/>
            <person name="Daum C."/>
            <person name="Ng V."/>
            <person name="Clum A."/>
            <person name="Steindorff A."/>
            <person name="Ohm R.A."/>
            <person name="Martin F."/>
            <person name="Silar P."/>
            <person name="Natvig D.O."/>
            <person name="Lalanne C."/>
            <person name="Gautier V."/>
            <person name="Ament-Velasquez S.L."/>
            <person name="Kruys A."/>
            <person name="Hutchinson M.I."/>
            <person name="Powell A.J."/>
            <person name="Barry K."/>
            <person name="Miller A.N."/>
            <person name="Grigoriev I.V."/>
            <person name="Debuchy R."/>
            <person name="Gladieux P."/>
            <person name="Hiltunen Thoren M."/>
            <person name="Johannesson H."/>
        </authorList>
    </citation>
    <scope>NUCLEOTIDE SEQUENCE</scope>
    <source>
        <strain evidence="2">PSN243</strain>
    </source>
</reference>
<dbReference type="Proteomes" id="UP001321760">
    <property type="component" value="Unassembled WGS sequence"/>
</dbReference>
<keyword evidence="2" id="KW-0418">Kinase</keyword>